<reference evidence="2" key="1">
    <citation type="submission" date="2021-01" db="EMBL/GenBank/DDBJ databases">
        <title>Chromosome-level genome assembly of a human fungal pathogen reveals clustering of transcriptionally co-regulated genes.</title>
        <authorList>
            <person name="Voorhies M."/>
            <person name="Cohen S."/>
            <person name="Shea T.P."/>
            <person name="Petrus S."/>
            <person name="Munoz J.F."/>
            <person name="Poplawski S."/>
            <person name="Goldman W.E."/>
            <person name="Michael T."/>
            <person name="Cuomo C.A."/>
            <person name="Sil A."/>
            <person name="Beyhan S."/>
        </authorList>
    </citation>
    <scope>NUCLEOTIDE SEQUENCE</scope>
    <source>
        <strain evidence="2">H88</strain>
    </source>
</reference>
<dbReference type="AlphaFoldDB" id="A0A8A1LR98"/>
<protein>
    <submittedName>
        <fullName evidence="2">Uncharacterized protein</fullName>
    </submittedName>
</protein>
<dbReference type="VEuPathDB" id="FungiDB:I7I53_03572"/>
<accession>A0A8A1LR98</accession>
<dbReference type="Proteomes" id="UP000663419">
    <property type="component" value="Chromosome 4"/>
</dbReference>
<evidence type="ECO:0000256" key="1">
    <source>
        <dbReference type="SAM" id="MobiDB-lite"/>
    </source>
</evidence>
<evidence type="ECO:0000313" key="2">
    <source>
        <dbReference type="EMBL" id="QSS55635.1"/>
    </source>
</evidence>
<dbReference type="EMBL" id="CP069105">
    <property type="protein sequence ID" value="QSS55635.1"/>
    <property type="molecule type" value="Genomic_DNA"/>
</dbReference>
<sequence length="96" mass="11057">MHGYGSKTQKRMRGQEGGPFISHRRIPEYKNSKNSPSICGWRTYIYLAPLFTFHEGQKEARSQKGPTKINWGLVSKGLPEDRRRSKHVSQQQAAKK</sequence>
<evidence type="ECO:0000313" key="3">
    <source>
        <dbReference type="Proteomes" id="UP000663419"/>
    </source>
</evidence>
<organism evidence="2 3">
    <name type="scientific">Ajellomyces capsulatus (strain H88)</name>
    <name type="common">Darling's disease fungus</name>
    <name type="synonym">Histoplasma capsulatum</name>
    <dbReference type="NCBI Taxonomy" id="544711"/>
    <lineage>
        <taxon>Eukaryota</taxon>
        <taxon>Fungi</taxon>
        <taxon>Dikarya</taxon>
        <taxon>Ascomycota</taxon>
        <taxon>Pezizomycotina</taxon>
        <taxon>Eurotiomycetes</taxon>
        <taxon>Eurotiomycetidae</taxon>
        <taxon>Onygenales</taxon>
        <taxon>Ajellomycetaceae</taxon>
        <taxon>Histoplasma</taxon>
    </lineage>
</organism>
<proteinExistence type="predicted"/>
<feature type="region of interest" description="Disordered" evidence="1">
    <location>
        <begin position="1"/>
        <end position="34"/>
    </location>
</feature>
<gene>
    <name evidence="2" type="ORF">I7I53_03572</name>
</gene>
<feature type="region of interest" description="Disordered" evidence="1">
    <location>
        <begin position="56"/>
        <end position="96"/>
    </location>
</feature>
<name>A0A8A1LR98_AJEC8</name>